<accession>A0ABT7BFM8</accession>
<comment type="caution">
    <text evidence="1">The sequence shown here is derived from an EMBL/GenBank/DDBJ whole genome shotgun (WGS) entry which is preliminary data.</text>
</comment>
<name>A0ABT7BFM8_9CYAN</name>
<protein>
    <submittedName>
        <fullName evidence="1">Uncharacterized protein</fullName>
    </submittedName>
</protein>
<proteinExistence type="predicted"/>
<keyword evidence="2" id="KW-1185">Reference proteome</keyword>
<reference evidence="1 2" key="1">
    <citation type="submission" date="2023-01" db="EMBL/GenBank/DDBJ databases">
        <title>Novel diversity within Roseofilum (Cyanobacteria; Desertifilaceae) from marine benthic mats with descriptions of four novel species.</title>
        <authorList>
            <person name="Wang Y."/>
            <person name="Berthold D.E."/>
            <person name="Hu J."/>
            <person name="Lefler F.W."/>
            <person name="Laughinghouse H.D. IV."/>
        </authorList>
    </citation>
    <scope>NUCLEOTIDE SEQUENCE [LARGE SCALE GENOMIC DNA]</scope>
    <source>
        <strain evidence="1 2">BLCC-M91</strain>
    </source>
</reference>
<sequence>MVGDGGMGEWGDGEMGGSPITDYRLPITDYRLPITHYPSPITHHPLPN</sequence>
<evidence type="ECO:0000313" key="2">
    <source>
        <dbReference type="Proteomes" id="UP001231370"/>
    </source>
</evidence>
<evidence type="ECO:0000313" key="1">
    <source>
        <dbReference type="EMBL" id="MDJ1177977.1"/>
    </source>
</evidence>
<dbReference type="EMBL" id="JAQPOK010000028">
    <property type="protein sequence ID" value="MDJ1177977.1"/>
    <property type="molecule type" value="Genomic_DNA"/>
</dbReference>
<organism evidence="1 2">
    <name type="scientific">Roseofilum halophilum BLCC-M91</name>
    <dbReference type="NCBI Taxonomy" id="3022259"/>
    <lineage>
        <taxon>Bacteria</taxon>
        <taxon>Bacillati</taxon>
        <taxon>Cyanobacteriota</taxon>
        <taxon>Cyanophyceae</taxon>
        <taxon>Desertifilales</taxon>
        <taxon>Desertifilaceae</taxon>
        <taxon>Roseofilum</taxon>
        <taxon>Roseofilum halophilum</taxon>
    </lineage>
</organism>
<dbReference type="Proteomes" id="UP001231370">
    <property type="component" value="Unassembled WGS sequence"/>
</dbReference>
<gene>
    <name evidence="1" type="ORF">PJF56_03770</name>
</gene>
<dbReference type="RefSeq" id="WP_283761305.1">
    <property type="nucleotide sequence ID" value="NZ_JAQPOK010000028.1"/>
</dbReference>